<dbReference type="InterPro" id="IPR002563">
    <property type="entry name" value="Flavin_Rdtase-like_dom"/>
</dbReference>
<evidence type="ECO:0000313" key="7">
    <source>
        <dbReference type="Proteomes" id="UP001218188"/>
    </source>
</evidence>
<keyword evidence="7" id="KW-1185">Reference proteome</keyword>
<evidence type="ECO:0000256" key="3">
    <source>
        <dbReference type="ARBA" id="ARBA00022643"/>
    </source>
</evidence>
<organism evidence="6 7">
    <name type="scientific">Mycena alexandri</name>
    <dbReference type="NCBI Taxonomy" id="1745969"/>
    <lineage>
        <taxon>Eukaryota</taxon>
        <taxon>Fungi</taxon>
        <taxon>Dikarya</taxon>
        <taxon>Basidiomycota</taxon>
        <taxon>Agaricomycotina</taxon>
        <taxon>Agaricomycetes</taxon>
        <taxon>Agaricomycetidae</taxon>
        <taxon>Agaricales</taxon>
        <taxon>Marasmiineae</taxon>
        <taxon>Mycenaceae</taxon>
        <taxon>Mycena</taxon>
    </lineage>
</organism>
<accession>A0AAD6THU8</accession>
<dbReference type="PANTHER" id="PTHR33798:SF5">
    <property type="entry name" value="FLAVIN REDUCTASE LIKE DOMAIN-CONTAINING PROTEIN"/>
    <property type="match status" value="1"/>
</dbReference>
<evidence type="ECO:0000313" key="6">
    <source>
        <dbReference type="EMBL" id="KAJ7045596.1"/>
    </source>
</evidence>
<dbReference type="PANTHER" id="PTHR33798">
    <property type="entry name" value="FLAVOPROTEIN OXYGENASE"/>
    <property type="match status" value="1"/>
</dbReference>
<dbReference type="SUPFAM" id="SSF50475">
    <property type="entry name" value="FMN-binding split barrel"/>
    <property type="match status" value="1"/>
</dbReference>
<comment type="similarity">
    <text evidence="4">Belongs to the flavoredoxin family.</text>
</comment>
<dbReference type="Gene3D" id="2.30.110.10">
    <property type="entry name" value="Electron Transport, Fmn-binding Protein, Chain A"/>
    <property type="match status" value="1"/>
</dbReference>
<evidence type="ECO:0000256" key="2">
    <source>
        <dbReference type="ARBA" id="ARBA00022630"/>
    </source>
</evidence>
<protein>
    <recommendedName>
        <fullName evidence="5">Flavin reductase like domain-containing protein</fullName>
    </recommendedName>
</protein>
<name>A0AAD6THU8_9AGAR</name>
<evidence type="ECO:0000259" key="5">
    <source>
        <dbReference type="SMART" id="SM00903"/>
    </source>
</evidence>
<dbReference type="AlphaFoldDB" id="A0AAD6THU8"/>
<dbReference type="Proteomes" id="UP001218188">
    <property type="component" value="Unassembled WGS sequence"/>
</dbReference>
<dbReference type="Pfam" id="PF01613">
    <property type="entry name" value="Flavin_Reduct"/>
    <property type="match status" value="1"/>
</dbReference>
<evidence type="ECO:0000256" key="1">
    <source>
        <dbReference type="ARBA" id="ARBA00001917"/>
    </source>
</evidence>
<comment type="cofactor">
    <cofactor evidence="1">
        <name>FMN</name>
        <dbReference type="ChEBI" id="CHEBI:58210"/>
    </cofactor>
</comment>
<reference evidence="6" key="1">
    <citation type="submission" date="2023-03" db="EMBL/GenBank/DDBJ databases">
        <title>Massive genome expansion in bonnet fungi (Mycena s.s.) driven by repeated elements and novel gene families across ecological guilds.</title>
        <authorList>
            <consortium name="Lawrence Berkeley National Laboratory"/>
            <person name="Harder C.B."/>
            <person name="Miyauchi S."/>
            <person name="Viragh M."/>
            <person name="Kuo A."/>
            <person name="Thoen E."/>
            <person name="Andreopoulos B."/>
            <person name="Lu D."/>
            <person name="Skrede I."/>
            <person name="Drula E."/>
            <person name="Henrissat B."/>
            <person name="Morin E."/>
            <person name="Kohler A."/>
            <person name="Barry K."/>
            <person name="LaButti K."/>
            <person name="Morin E."/>
            <person name="Salamov A."/>
            <person name="Lipzen A."/>
            <person name="Mereny Z."/>
            <person name="Hegedus B."/>
            <person name="Baldrian P."/>
            <person name="Stursova M."/>
            <person name="Weitz H."/>
            <person name="Taylor A."/>
            <person name="Grigoriev I.V."/>
            <person name="Nagy L.G."/>
            <person name="Martin F."/>
            <person name="Kauserud H."/>
        </authorList>
    </citation>
    <scope>NUCLEOTIDE SEQUENCE</scope>
    <source>
        <strain evidence="6">CBHHK200</strain>
    </source>
</reference>
<evidence type="ECO:0000256" key="4">
    <source>
        <dbReference type="ARBA" id="ARBA00038054"/>
    </source>
</evidence>
<dbReference type="EMBL" id="JARJCM010000004">
    <property type="protein sequence ID" value="KAJ7045596.1"/>
    <property type="molecule type" value="Genomic_DNA"/>
</dbReference>
<sequence length="299" mass="32554">MHARLLAWLLPPRTMLRTAATRRIAPAFTRCRSQFNSQAAFQFTDPPNPKWTYGDGASSQWLDPTIPRKSFDFSKLSTKDTYTLLTSAIVPRPIAFVSTLSADGVPNLAPFSYFSMVGHIPPLVSVSFSLSQKRSKHSRENIVATGQFTVNIISEAFAEAANCTAAEAPADVDEWLLSGLTMTPSTLVKPACVMESAVSLECELYFLKDLSPPDQPDLITTTLAVGLIKKAHVHESVLDAEGSAVDVVKLRPVSRLGGTTYARLLEGFDLERTSWKAARPAYETILRGTTSKGSPSESS</sequence>
<proteinExistence type="inferred from homology"/>
<comment type="caution">
    <text evidence="6">The sequence shown here is derived from an EMBL/GenBank/DDBJ whole genome shotgun (WGS) entry which is preliminary data.</text>
</comment>
<keyword evidence="2" id="KW-0285">Flavoprotein</keyword>
<gene>
    <name evidence="6" type="ORF">C8F04DRAFT_1065422</name>
</gene>
<dbReference type="GO" id="GO:0010181">
    <property type="term" value="F:FMN binding"/>
    <property type="evidence" value="ECO:0007669"/>
    <property type="project" value="InterPro"/>
</dbReference>
<feature type="domain" description="Flavin reductase like" evidence="5">
    <location>
        <begin position="87"/>
        <end position="246"/>
    </location>
</feature>
<keyword evidence="3" id="KW-0288">FMN</keyword>
<dbReference type="InterPro" id="IPR012349">
    <property type="entry name" value="Split_barrel_FMN-bd"/>
</dbReference>
<dbReference type="SMART" id="SM00903">
    <property type="entry name" value="Flavin_Reduct"/>
    <property type="match status" value="1"/>
</dbReference>